<dbReference type="GO" id="GO:0003700">
    <property type="term" value="F:DNA-binding transcription factor activity"/>
    <property type="evidence" value="ECO:0007669"/>
    <property type="project" value="TreeGrafter"/>
</dbReference>
<feature type="region of interest" description="Disordered" evidence="3">
    <location>
        <begin position="1"/>
        <end position="24"/>
    </location>
</feature>
<gene>
    <name evidence="5" type="ORF">E8A74_04710</name>
</gene>
<sequence length="226" mass="24470">MRSTSKPQAGEGWQRAHSAEQKEQRREAILGAAAELFRERSMADISIGEVAERAGLAKGSVYRYFSTKEEVFLALFLQALGAWFDEVMPLLRGLGRDTSPNDVAALVVRTLAPREPMLRLLASNSCDIEQNLSLEAARASKRWELEHIVLAGEAFEAALPALPEGGGVRAILRLGALVSGLWPMGHPVGPMKKVLAAPKMAPLRVDFYGELEASFGALLAGMCRAS</sequence>
<dbReference type="RefSeq" id="WP_136927704.1">
    <property type="nucleotide sequence ID" value="NZ_SSMQ01000003.1"/>
</dbReference>
<dbReference type="Pfam" id="PF17929">
    <property type="entry name" value="TetR_C_34"/>
    <property type="match status" value="1"/>
</dbReference>
<dbReference type="PROSITE" id="PS50977">
    <property type="entry name" value="HTH_TETR_2"/>
    <property type="match status" value="1"/>
</dbReference>
<evidence type="ECO:0000313" key="6">
    <source>
        <dbReference type="Proteomes" id="UP000309215"/>
    </source>
</evidence>
<dbReference type="InterPro" id="IPR050109">
    <property type="entry name" value="HTH-type_TetR-like_transc_reg"/>
</dbReference>
<organism evidence="5 6">
    <name type="scientific">Polyangium fumosum</name>
    <dbReference type="NCBI Taxonomy" id="889272"/>
    <lineage>
        <taxon>Bacteria</taxon>
        <taxon>Pseudomonadati</taxon>
        <taxon>Myxococcota</taxon>
        <taxon>Polyangia</taxon>
        <taxon>Polyangiales</taxon>
        <taxon>Polyangiaceae</taxon>
        <taxon>Polyangium</taxon>
    </lineage>
</organism>
<dbReference type="OrthoDB" id="9809994at2"/>
<evidence type="ECO:0000256" key="3">
    <source>
        <dbReference type="SAM" id="MobiDB-lite"/>
    </source>
</evidence>
<reference evidence="5 6" key="1">
    <citation type="submission" date="2019-04" db="EMBL/GenBank/DDBJ databases">
        <authorList>
            <person name="Li Y."/>
            <person name="Wang J."/>
        </authorList>
    </citation>
    <scope>NUCLEOTIDE SEQUENCE [LARGE SCALE GENOMIC DNA]</scope>
    <source>
        <strain evidence="5 6">DSM 14668</strain>
    </source>
</reference>
<evidence type="ECO:0000256" key="1">
    <source>
        <dbReference type="ARBA" id="ARBA00023125"/>
    </source>
</evidence>
<dbReference type="InterPro" id="IPR009057">
    <property type="entry name" value="Homeodomain-like_sf"/>
</dbReference>
<protein>
    <submittedName>
        <fullName evidence="5">TetR/AcrR family transcriptional regulator</fullName>
    </submittedName>
</protein>
<feature type="DNA-binding region" description="H-T-H motif" evidence="2">
    <location>
        <begin position="46"/>
        <end position="65"/>
    </location>
</feature>
<dbReference type="InterPro" id="IPR023772">
    <property type="entry name" value="DNA-bd_HTH_TetR-type_CS"/>
</dbReference>
<dbReference type="PRINTS" id="PR00455">
    <property type="entry name" value="HTHTETR"/>
</dbReference>
<proteinExistence type="predicted"/>
<keyword evidence="6" id="KW-1185">Reference proteome</keyword>
<dbReference type="PROSITE" id="PS01081">
    <property type="entry name" value="HTH_TETR_1"/>
    <property type="match status" value="1"/>
</dbReference>
<evidence type="ECO:0000313" key="5">
    <source>
        <dbReference type="EMBL" id="TKD12404.1"/>
    </source>
</evidence>
<dbReference type="InterPro" id="IPR041483">
    <property type="entry name" value="TetR_C_34"/>
</dbReference>
<dbReference type="Gene3D" id="1.10.357.10">
    <property type="entry name" value="Tetracycline Repressor, domain 2"/>
    <property type="match status" value="1"/>
</dbReference>
<evidence type="ECO:0000259" key="4">
    <source>
        <dbReference type="PROSITE" id="PS50977"/>
    </source>
</evidence>
<dbReference type="Proteomes" id="UP000309215">
    <property type="component" value="Unassembled WGS sequence"/>
</dbReference>
<dbReference type="PANTHER" id="PTHR30055">
    <property type="entry name" value="HTH-TYPE TRANSCRIPTIONAL REGULATOR RUTR"/>
    <property type="match status" value="1"/>
</dbReference>
<dbReference type="EMBL" id="SSMQ01000003">
    <property type="protein sequence ID" value="TKD12404.1"/>
    <property type="molecule type" value="Genomic_DNA"/>
</dbReference>
<name>A0A4U1JIR2_9BACT</name>
<dbReference type="GO" id="GO:0000976">
    <property type="term" value="F:transcription cis-regulatory region binding"/>
    <property type="evidence" value="ECO:0007669"/>
    <property type="project" value="TreeGrafter"/>
</dbReference>
<feature type="domain" description="HTH tetR-type" evidence="4">
    <location>
        <begin position="23"/>
        <end position="83"/>
    </location>
</feature>
<comment type="caution">
    <text evidence="5">The sequence shown here is derived from an EMBL/GenBank/DDBJ whole genome shotgun (WGS) entry which is preliminary data.</text>
</comment>
<dbReference type="AlphaFoldDB" id="A0A4U1JIR2"/>
<dbReference type="SUPFAM" id="SSF46689">
    <property type="entry name" value="Homeodomain-like"/>
    <property type="match status" value="1"/>
</dbReference>
<keyword evidence="1 2" id="KW-0238">DNA-binding</keyword>
<accession>A0A4U1JIR2</accession>
<dbReference type="Pfam" id="PF00440">
    <property type="entry name" value="TetR_N"/>
    <property type="match status" value="1"/>
</dbReference>
<dbReference type="PANTHER" id="PTHR30055:SF178">
    <property type="entry name" value="POSSIBLE TRANSCRIPTIONAL REGULATORY PROTEIN"/>
    <property type="match status" value="1"/>
</dbReference>
<dbReference type="InterPro" id="IPR001647">
    <property type="entry name" value="HTH_TetR"/>
</dbReference>
<evidence type="ECO:0000256" key="2">
    <source>
        <dbReference type="PROSITE-ProRule" id="PRU00335"/>
    </source>
</evidence>